<dbReference type="RefSeq" id="XP_005715926.1">
    <property type="nucleotide sequence ID" value="XM_005715869.1"/>
</dbReference>
<sequence length="81" mass="9224">MENVSENKSLPVSILTWQEYRQFSFETLGESRTLNSAMRREHLPKQSSSYACWETSLHVCSQCGAVPHMCQASMENTAHES</sequence>
<reference evidence="2" key="1">
    <citation type="journal article" date="2013" name="Proc. Natl. Acad. Sci. U.S.A.">
        <title>Genome structure and metabolic features in the red seaweed Chondrus crispus shed light on evolution of the Archaeplastida.</title>
        <authorList>
            <person name="Collen J."/>
            <person name="Porcel B."/>
            <person name="Carre W."/>
            <person name="Ball S.G."/>
            <person name="Chaparro C."/>
            <person name="Tonon T."/>
            <person name="Barbeyron T."/>
            <person name="Michel G."/>
            <person name="Noel B."/>
            <person name="Valentin K."/>
            <person name="Elias M."/>
            <person name="Artiguenave F."/>
            <person name="Arun A."/>
            <person name="Aury J.M."/>
            <person name="Barbosa-Neto J.F."/>
            <person name="Bothwell J.H."/>
            <person name="Bouget F.Y."/>
            <person name="Brillet L."/>
            <person name="Cabello-Hurtado F."/>
            <person name="Capella-Gutierrez S."/>
            <person name="Charrier B."/>
            <person name="Cladiere L."/>
            <person name="Cock J.M."/>
            <person name="Coelho S.M."/>
            <person name="Colleoni C."/>
            <person name="Czjzek M."/>
            <person name="Da Silva C."/>
            <person name="Delage L."/>
            <person name="Denoeud F."/>
            <person name="Deschamps P."/>
            <person name="Dittami S.M."/>
            <person name="Gabaldon T."/>
            <person name="Gachon C.M."/>
            <person name="Groisillier A."/>
            <person name="Herve C."/>
            <person name="Jabbari K."/>
            <person name="Katinka M."/>
            <person name="Kloareg B."/>
            <person name="Kowalczyk N."/>
            <person name="Labadie K."/>
            <person name="Leblanc C."/>
            <person name="Lopez P.J."/>
            <person name="McLachlan D.H."/>
            <person name="Meslet-Cladiere L."/>
            <person name="Moustafa A."/>
            <person name="Nehr Z."/>
            <person name="Nyvall Collen P."/>
            <person name="Panaud O."/>
            <person name="Partensky F."/>
            <person name="Poulain J."/>
            <person name="Rensing S.A."/>
            <person name="Rousvoal S."/>
            <person name="Samson G."/>
            <person name="Symeonidi A."/>
            <person name="Weissenbach J."/>
            <person name="Zambounis A."/>
            <person name="Wincker P."/>
            <person name="Boyen C."/>
        </authorList>
    </citation>
    <scope>NUCLEOTIDE SEQUENCE [LARGE SCALE GENOMIC DNA]</scope>
    <source>
        <strain evidence="2">cv. Stackhouse</strain>
    </source>
</reference>
<gene>
    <name evidence="1" type="ORF">CHC_T00004219001</name>
</gene>
<name>R7QC77_CHOCR</name>
<dbReference type="Proteomes" id="UP000012073">
    <property type="component" value="Unassembled WGS sequence"/>
</dbReference>
<organism evidence="1 2">
    <name type="scientific">Chondrus crispus</name>
    <name type="common">Carrageen Irish moss</name>
    <name type="synonym">Polymorpha crispa</name>
    <dbReference type="NCBI Taxonomy" id="2769"/>
    <lineage>
        <taxon>Eukaryota</taxon>
        <taxon>Rhodophyta</taxon>
        <taxon>Florideophyceae</taxon>
        <taxon>Rhodymeniophycidae</taxon>
        <taxon>Gigartinales</taxon>
        <taxon>Gigartinaceae</taxon>
        <taxon>Chondrus</taxon>
    </lineage>
</organism>
<proteinExistence type="predicted"/>
<dbReference type="KEGG" id="ccp:CHC_T00004219001"/>
<evidence type="ECO:0000313" key="1">
    <source>
        <dbReference type="EMBL" id="CDF36107.1"/>
    </source>
</evidence>
<protein>
    <submittedName>
        <fullName evidence="1">Uncharacterized protein</fullName>
    </submittedName>
</protein>
<dbReference type="EMBL" id="HG001760">
    <property type="protein sequence ID" value="CDF36107.1"/>
    <property type="molecule type" value="Genomic_DNA"/>
</dbReference>
<dbReference type="Gramene" id="CDF36107">
    <property type="protein sequence ID" value="CDF36107"/>
    <property type="gene ID" value="CHC_T00004219001"/>
</dbReference>
<dbReference type="GeneID" id="17323646"/>
<dbReference type="AlphaFoldDB" id="R7QC77"/>
<keyword evidence="2" id="KW-1185">Reference proteome</keyword>
<evidence type="ECO:0000313" key="2">
    <source>
        <dbReference type="Proteomes" id="UP000012073"/>
    </source>
</evidence>
<accession>R7QC77</accession>